<feature type="domain" description="Mutator-like transposase" evidence="1">
    <location>
        <begin position="50"/>
        <end position="183"/>
    </location>
</feature>
<accession>A0AAJ7IU02</accession>
<dbReference type="InterPro" id="IPR049012">
    <property type="entry name" value="Mutator_transp_dom"/>
</dbReference>
<evidence type="ECO:0000313" key="3">
    <source>
        <dbReference type="RefSeq" id="XP_017876436.2"/>
    </source>
</evidence>
<reference evidence="3" key="1">
    <citation type="submission" date="2025-08" db="UniProtKB">
        <authorList>
            <consortium name="RefSeq"/>
        </authorList>
    </citation>
    <scope>IDENTIFICATION</scope>
    <source>
        <tissue evidence="3">Whole body</tissue>
    </source>
</reference>
<proteinExistence type="predicted"/>
<evidence type="ECO:0000313" key="2">
    <source>
        <dbReference type="Proteomes" id="UP000694925"/>
    </source>
</evidence>
<evidence type="ECO:0000259" key="1">
    <source>
        <dbReference type="Pfam" id="PF20700"/>
    </source>
</evidence>
<keyword evidence="2" id="KW-1185">Reference proteome</keyword>
<name>A0AAJ7IU02_9HYME</name>
<dbReference type="RefSeq" id="XP_017876436.2">
    <property type="nucleotide sequence ID" value="XM_018020947.2"/>
</dbReference>
<dbReference type="KEGG" id="ccal:108622843"/>
<protein>
    <submittedName>
        <fullName evidence="3">Uncharacterized protein LOC108622843</fullName>
    </submittedName>
</protein>
<dbReference type="GeneID" id="108622843"/>
<gene>
    <name evidence="3" type="primary">LOC108622843</name>
</gene>
<sequence>MSQLRINGKFSSKKKIKRLEQIAEMGRKNKKQIVVNDDEPREEKTFPIEGHRIVDFQHMAQNMFCSCCKSPLLIQNIRSEIKKGLASILHIFCDNCIFLNTVTTGDRHISPVTGYPLFDINTKAAIAALHAGCGASKLNKLFQTMDIPGMSPNTFKIHERVVGPVIEDVAKKTCAEAVILEKIATIENIEELKKMLYVMYI</sequence>
<organism evidence="2 3">
    <name type="scientific">Ceratina calcarata</name>
    <dbReference type="NCBI Taxonomy" id="156304"/>
    <lineage>
        <taxon>Eukaryota</taxon>
        <taxon>Metazoa</taxon>
        <taxon>Ecdysozoa</taxon>
        <taxon>Arthropoda</taxon>
        <taxon>Hexapoda</taxon>
        <taxon>Insecta</taxon>
        <taxon>Pterygota</taxon>
        <taxon>Neoptera</taxon>
        <taxon>Endopterygota</taxon>
        <taxon>Hymenoptera</taxon>
        <taxon>Apocrita</taxon>
        <taxon>Aculeata</taxon>
        <taxon>Apoidea</taxon>
        <taxon>Anthophila</taxon>
        <taxon>Apidae</taxon>
        <taxon>Ceratina</taxon>
        <taxon>Zadontomerus</taxon>
    </lineage>
</organism>
<dbReference type="AlphaFoldDB" id="A0AAJ7IU02"/>
<dbReference type="Proteomes" id="UP000694925">
    <property type="component" value="Unplaced"/>
</dbReference>
<dbReference type="Pfam" id="PF20700">
    <property type="entry name" value="Mutator"/>
    <property type="match status" value="1"/>
</dbReference>